<sequence length="1504" mass="171150">MSLAGIRSNRGDAYQRSVAVYWIVKMLTKDEIISVQVDSVGLPEETELVYGDDIVLISKDRNRTYIQAKVNQADHHFWRLSDSVLKEELLSAKKQLTVDPNCLFYFYSRTPFGVFQRFIEEACLYSGVAEFKRVAAKNVKTVLAKLSDFWSVDENEAFLLCRRIKIGEHNAVNSWGEICIQLLEPICSNPTLTYELLWSYIDHQHSKLGEPQYLIDRESVLKSLESKGVYLSCDFNEESFLNGVHSFSSIGRQWSRSIGGEKIARQECADLIQAIEDGVSSVLLEDVAGGGKTCVLLDVVDHLESSTNKDFLFIRGDLFASITSLEQLSEHGLPTDLVAQVSRYSSRHKFTVIVDSLDVLALGRSHHSLAIFLGLIAELENLPNVTVIASCRSFDAKYDPLLREKQWASKVRLTSLDYNADVAPFLIKLGVDPDGLSKELQTLLIIPQNLKLFYTLIERGQSPGVIQADELHDNYIQTIVAEDPLLGNDVVSALEVLAQRLLDDRSYQFSDSILSLSNTVIQRLLSSDVLTRVTSNQLMFSHQTLADAMRVRLVIKSGNDLTDFVLSQAQLPFVRPSVRTYAQQLRSDERQYIKQLLRFINSDEVAAHLKRLVIETLAESTPRESDAMVLMKISRSQPLMFNRFLDTAKGNEWFELLESLWLPRMNVDADGGLLTKFFFYASKFMKSYPMELLTIWHQAIDDEWMHNRQLLWSVGHGIEDFGHWNEPEFYRLLKRLLDMAGDERGSLGKVISQYVESTNSGDLLLWEYITKGCKSPEEVLRGREIQLNCDRHTFIDEEFLTRRLQNSDELLQLALSYLERFGKEGLYKYGVDLLYDTSWARRHCGPGMHSHDSFCELMTSVEKALRVRVEAGGDALWHDFQQRIRSSPEFGLRYLLLELYKLNVLDNLDGISRQLTDPDLLKFGSFGYEISELVSCSFPYLTDEIQDQYQRIVLEMHSDDGEENWIDEKKYELLVCIPSIFRNTKAVQIIDKHSPWFGVLRAEPDKSSIGGVVSPPVSSDTLREFSSEWMIKVLRHYDGYYSFADRVGARLLGDMESITQSLKTAATLEPIRFLPLIERIVQEGLSRKYIVSILEGISDHLNSRFGNSSHQDWRKIDPLPDGYALALNLLGLIEKYGGLDKRGYCLTHAVQACSFILETDNEIDRLCFQLWVLSTSSSLEVDKDVSSMGLMGAAINSVRGIAAESVLVISNRLIDQEKNLPQELIDLLARYSKDAAMPVRAGFARRFPYFHSRVPGLGWELLDNLFSGSDSLLWKELEQSLYYQYSQSFEKVDPYLNQYLTSNSEDCHEAWGRLAALSYFAGHLTEDELFEKAASASTNGCWVGIGQVFSHNLISTKQKGKCIKGLLRLFDNSDVAEIYTNLDLEMSKRDISKVVPISLATKFVRHCPVNNYRDFDGLLVWASIYVMYDFLGVLEIFEVLLDRLSQADEPVHFYRSDDLVVALKVMLQEADMSDDIELIDRILSLQDKFIGLGVGDIQEIQEGY</sequence>
<organism evidence="1 2">
    <name type="scientific">Neptunomonas concharum</name>
    <dbReference type="NCBI Taxonomy" id="1031538"/>
    <lineage>
        <taxon>Bacteria</taxon>
        <taxon>Pseudomonadati</taxon>
        <taxon>Pseudomonadota</taxon>
        <taxon>Gammaproteobacteria</taxon>
        <taxon>Oceanospirillales</taxon>
        <taxon>Oceanospirillaceae</taxon>
        <taxon>Neptunomonas</taxon>
    </lineage>
</organism>
<reference evidence="1 2" key="1">
    <citation type="journal article" date="2019" name="Biochem. Eng. J.">
        <title>Metabolic engineering of the marine bacteria Neptunomonas concharum for the production of acetoin and meso-2,3-butanediol from acetate.</title>
        <authorList>
            <person name="Li W."/>
            <person name="Pu N."/>
            <person name="Liu C.-X."/>
            <person name="Yuan Q.-P."/>
            <person name="Li Z.-J."/>
        </authorList>
    </citation>
    <scope>NUCLEOTIDE SEQUENCE [LARGE SCALE GENOMIC DNA]</scope>
    <source>
        <strain evidence="1 2">JCM17730</strain>
    </source>
</reference>
<dbReference type="InterPro" id="IPR027417">
    <property type="entry name" value="P-loop_NTPase"/>
</dbReference>
<proteinExistence type="predicted"/>
<dbReference type="SUPFAM" id="SSF52540">
    <property type="entry name" value="P-loop containing nucleoside triphosphate hydrolases"/>
    <property type="match status" value="1"/>
</dbReference>
<dbReference type="KEGG" id="ncu:F0U83_10470"/>
<name>A0A5P1RCU7_9GAMM</name>
<keyword evidence="2" id="KW-1185">Reference proteome</keyword>
<evidence type="ECO:0000313" key="2">
    <source>
        <dbReference type="Proteomes" id="UP000324760"/>
    </source>
</evidence>
<dbReference type="Proteomes" id="UP000324760">
    <property type="component" value="Chromosome"/>
</dbReference>
<dbReference type="EMBL" id="CP043869">
    <property type="protein sequence ID" value="QEQ97102.1"/>
    <property type="molecule type" value="Genomic_DNA"/>
</dbReference>
<accession>A0A5P1RCU7</accession>
<dbReference type="RefSeq" id="WP_150036810.1">
    <property type="nucleotide sequence ID" value="NZ_CP043869.1"/>
</dbReference>
<gene>
    <name evidence="1" type="ORF">F0U83_10470</name>
</gene>
<protein>
    <submittedName>
        <fullName evidence="1">Uncharacterized protein</fullName>
    </submittedName>
</protein>
<evidence type="ECO:0000313" key="1">
    <source>
        <dbReference type="EMBL" id="QEQ97102.1"/>
    </source>
</evidence>